<dbReference type="AlphaFoldDB" id="M7BAC1"/>
<proteinExistence type="predicted"/>
<feature type="compositionally biased region" description="Polar residues" evidence="1">
    <location>
        <begin position="50"/>
        <end position="65"/>
    </location>
</feature>
<protein>
    <submittedName>
        <fullName evidence="2">Uncharacterized protein</fullName>
    </submittedName>
</protein>
<feature type="region of interest" description="Disordered" evidence="1">
    <location>
        <begin position="49"/>
        <end position="83"/>
    </location>
</feature>
<feature type="compositionally biased region" description="Basic and acidic residues" evidence="1">
    <location>
        <begin position="66"/>
        <end position="78"/>
    </location>
</feature>
<organism evidence="2 3">
    <name type="scientific">Chelonia mydas</name>
    <name type="common">Green sea-turtle</name>
    <name type="synonym">Chelonia agassizi</name>
    <dbReference type="NCBI Taxonomy" id="8469"/>
    <lineage>
        <taxon>Eukaryota</taxon>
        <taxon>Metazoa</taxon>
        <taxon>Chordata</taxon>
        <taxon>Craniata</taxon>
        <taxon>Vertebrata</taxon>
        <taxon>Euteleostomi</taxon>
        <taxon>Archelosauria</taxon>
        <taxon>Testudinata</taxon>
        <taxon>Testudines</taxon>
        <taxon>Cryptodira</taxon>
        <taxon>Durocryptodira</taxon>
        <taxon>Americhelydia</taxon>
        <taxon>Chelonioidea</taxon>
        <taxon>Cheloniidae</taxon>
        <taxon>Chelonia</taxon>
    </lineage>
</organism>
<evidence type="ECO:0000313" key="3">
    <source>
        <dbReference type="Proteomes" id="UP000031443"/>
    </source>
</evidence>
<dbReference type="EMBL" id="KB559013">
    <property type="protein sequence ID" value="EMP29108.1"/>
    <property type="molecule type" value="Genomic_DNA"/>
</dbReference>
<evidence type="ECO:0000313" key="2">
    <source>
        <dbReference type="EMBL" id="EMP29108.1"/>
    </source>
</evidence>
<reference evidence="3" key="1">
    <citation type="journal article" date="2013" name="Nat. Genet.">
        <title>The draft genomes of soft-shell turtle and green sea turtle yield insights into the development and evolution of the turtle-specific body plan.</title>
        <authorList>
            <person name="Wang Z."/>
            <person name="Pascual-Anaya J."/>
            <person name="Zadissa A."/>
            <person name="Li W."/>
            <person name="Niimura Y."/>
            <person name="Huang Z."/>
            <person name="Li C."/>
            <person name="White S."/>
            <person name="Xiong Z."/>
            <person name="Fang D."/>
            <person name="Wang B."/>
            <person name="Ming Y."/>
            <person name="Chen Y."/>
            <person name="Zheng Y."/>
            <person name="Kuraku S."/>
            <person name="Pignatelli M."/>
            <person name="Herrero J."/>
            <person name="Beal K."/>
            <person name="Nozawa M."/>
            <person name="Li Q."/>
            <person name="Wang J."/>
            <person name="Zhang H."/>
            <person name="Yu L."/>
            <person name="Shigenobu S."/>
            <person name="Wang J."/>
            <person name="Liu J."/>
            <person name="Flicek P."/>
            <person name="Searle S."/>
            <person name="Wang J."/>
            <person name="Kuratani S."/>
            <person name="Yin Y."/>
            <person name="Aken B."/>
            <person name="Zhang G."/>
            <person name="Irie N."/>
        </authorList>
    </citation>
    <scope>NUCLEOTIDE SEQUENCE [LARGE SCALE GENOMIC DNA]</scope>
</reference>
<accession>M7BAC1</accession>
<gene>
    <name evidence="2" type="ORF">UY3_13782</name>
</gene>
<sequence length="220" mass="23595">MKQLWHDGGHKFNQETKFAFEAPGARCAGRHSRAQAYLHIKDCTLKQSRHLGSSPVQSVQSSEGNDSIRTEDPTEEKLPLTSVNFGSGPRNCLEAANIQAIEESSHGKAHCHKQSGGTCTGEPVVALKNSSVIDSSAPDPHPNFPAVQKWGFGSAQNIEILPGLAVSFRSRSELHMEHATIKHLPARDNSPDKLGVQEATTPPTGGDMHPAAPTLLLSDG</sequence>
<feature type="region of interest" description="Disordered" evidence="1">
    <location>
        <begin position="183"/>
        <end position="220"/>
    </location>
</feature>
<name>M7BAC1_CHEMY</name>
<keyword evidence="3" id="KW-1185">Reference proteome</keyword>
<evidence type="ECO:0000256" key="1">
    <source>
        <dbReference type="SAM" id="MobiDB-lite"/>
    </source>
</evidence>
<dbReference type="Proteomes" id="UP000031443">
    <property type="component" value="Unassembled WGS sequence"/>
</dbReference>